<accession>A0ABV5SIF0</accession>
<reference evidence="1 2" key="1">
    <citation type="submission" date="2024-09" db="EMBL/GenBank/DDBJ databases">
        <authorList>
            <person name="Sun Q."/>
            <person name="Mori K."/>
        </authorList>
    </citation>
    <scope>NUCLEOTIDE SEQUENCE [LARGE SCALE GENOMIC DNA]</scope>
    <source>
        <strain evidence="1 2">JCM 3143</strain>
    </source>
</reference>
<dbReference type="Proteomes" id="UP001589532">
    <property type="component" value="Unassembled WGS sequence"/>
</dbReference>
<evidence type="ECO:0000313" key="1">
    <source>
        <dbReference type="EMBL" id="MFB9631452.1"/>
    </source>
</evidence>
<dbReference type="RefSeq" id="WP_345000169.1">
    <property type="nucleotide sequence ID" value="NZ_BAAAXV010000009.1"/>
</dbReference>
<evidence type="ECO:0008006" key="3">
    <source>
        <dbReference type="Google" id="ProtNLM"/>
    </source>
</evidence>
<comment type="caution">
    <text evidence="1">The sequence shown here is derived from an EMBL/GenBank/DDBJ whole genome shotgun (WGS) entry which is preliminary data.</text>
</comment>
<sequence length="45" mass="4724">MRIGVFVVAARFPGQEPGHVLADAVELIAAAGFDDAWTPNTIRSG</sequence>
<evidence type="ECO:0000313" key="2">
    <source>
        <dbReference type="Proteomes" id="UP001589532"/>
    </source>
</evidence>
<gene>
    <name evidence="1" type="ORF">ACFFSA_51060</name>
</gene>
<name>A0ABV5SIF0_9ACTN</name>
<dbReference type="EMBL" id="JBHMBW010000104">
    <property type="protein sequence ID" value="MFB9631452.1"/>
    <property type="molecule type" value="Genomic_DNA"/>
</dbReference>
<keyword evidence="2" id="KW-1185">Reference proteome</keyword>
<organism evidence="1 2">
    <name type="scientific">Nonomuraea helvata</name>
    <dbReference type="NCBI Taxonomy" id="37484"/>
    <lineage>
        <taxon>Bacteria</taxon>
        <taxon>Bacillati</taxon>
        <taxon>Actinomycetota</taxon>
        <taxon>Actinomycetes</taxon>
        <taxon>Streptosporangiales</taxon>
        <taxon>Streptosporangiaceae</taxon>
        <taxon>Nonomuraea</taxon>
    </lineage>
</organism>
<proteinExistence type="predicted"/>
<protein>
    <recommendedName>
        <fullName evidence="3">LLM class F420-dependent oxidoreductase</fullName>
    </recommendedName>
</protein>